<organism evidence="2 3">
    <name type="scientific">Methylophilales bacterium MBRS-H7</name>
    <dbReference type="NCBI Taxonomy" id="1623450"/>
    <lineage>
        <taxon>Bacteria</taxon>
        <taxon>Pseudomonadati</taxon>
        <taxon>Pseudomonadota</taxon>
        <taxon>Betaproteobacteria</taxon>
        <taxon>Nitrosomonadales</taxon>
        <taxon>OM43 clade</taxon>
    </lineage>
</organism>
<keyword evidence="3" id="KW-1185">Reference proteome</keyword>
<dbReference type="SUPFAM" id="SSF49313">
    <property type="entry name" value="Cadherin-like"/>
    <property type="match status" value="1"/>
</dbReference>
<dbReference type="InterPro" id="IPR015919">
    <property type="entry name" value="Cadherin-like_sf"/>
</dbReference>
<sequence>MKHIKQLKYIALGSALFAGFHLAADIEEDRTNTIGSGDWQTGLITPSDSDTDSACNVVAGIPFSCTLPASGGGGSVTCSPVSIPGGLTLSSGCVLAGSSPTDFSVDVQFDDGVSDPVTKTINLTAGPNQSPTASDPSGCPAAKTGVAWSCNLAGSATDPEGQAMTYSLGASAPSWASINGGVLSGTPTASGSVGVPYDISDGVNIISYTYNINIAVGAADALEGDDPVSIATLEDAGVSSAMTTALNSNTCGTTGDQSCLTAFNNQRSSTACSLAGGSSATTSQMEDYVECVVFETYTADASGVSTTPAAESAASGCGQSVNVPMPPMCGYSAWTCPITNLPTGWVNNGQTVSIPDSATTQNITLNVEMRLASWTNHLIKTVSQPVNVSAAISGASNGYKLYHGGQTGKSGASNRRWNVWQAWEYCQDIGGNLATISEAESSGVLGTATRVYGQKEGQTTKPAKPFWNASRYGTDYKAAKENGALRYIQSPGSYICTAMNRYTCGGNAATTKYFVCKDLPSCPAD</sequence>
<evidence type="ECO:0000313" key="3">
    <source>
        <dbReference type="Proteomes" id="UP000066549"/>
    </source>
</evidence>
<dbReference type="Gene3D" id="2.60.40.10">
    <property type="entry name" value="Immunoglobulins"/>
    <property type="match status" value="1"/>
</dbReference>
<name>A0A0H4J1E3_9PROT</name>
<keyword evidence="1" id="KW-0732">Signal</keyword>
<accession>A0A0H4J1E3</accession>
<dbReference type="GO" id="GO:0016020">
    <property type="term" value="C:membrane"/>
    <property type="evidence" value="ECO:0007669"/>
    <property type="project" value="InterPro"/>
</dbReference>
<dbReference type="InterPro" id="IPR013783">
    <property type="entry name" value="Ig-like_fold"/>
</dbReference>
<feature type="signal peptide" evidence="1">
    <location>
        <begin position="1"/>
        <end position="23"/>
    </location>
</feature>
<dbReference type="Proteomes" id="UP000066549">
    <property type="component" value="Chromosome"/>
</dbReference>
<dbReference type="PATRIC" id="fig|1623450.3.peg.745"/>
<dbReference type="EMBL" id="CP011002">
    <property type="protein sequence ID" value="AKO65845.1"/>
    <property type="molecule type" value="Genomic_DNA"/>
</dbReference>
<protein>
    <recommendedName>
        <fullName evidence="4">Sulfatase-modifying factor enzyme domain-containing protein</fullName>
    </recommendedName>
</protein>
<evidence type="ECO:0000256" key="1">
    <source>
        <dbReference type="SAM" id="SignalP"/>
    </source>
</evidence>
<evidence type="ECO:0000313" key="2">
    <source>
        <dbReference type="EMBL" id="AKO65845.1"/>
    </source>
</evidence>
<feature type="chain" id="PRO_5005206733" description="Sulfatase-modifying factor enzyme domain-containing protein" evidence="1">
    <location>
        <begin position="24"/>
        <end position="525"/>
    </location>
</feature>
<gene>
    <name evidence="2" type="ORF">VI33_03765</name>
</gene>
<dbReference type="GO" id="GO:0005509">
    <property type="term" value="F:calcium ion binding"/>
    <property type="evidence" value="ECO:0007669"/>
    <property type="project" value="InterPro"/>
</dbReference>
<reference evidence="2 3" key="1">
    <citation type="submission" date="2015-03" db="EMBL/GenBank/DDBJ databases">
        <title>Comparative analysis of the OM43 clade including a novel species from Red Sea uncovers genomic and metabolic diversity among marine methylotrophs.</title>
        <authorList>
            <person name="Jimenez-Infante F."/>
            <person name="Ngugi D.K."/>
            <person name="Vinu M."/>
            <person name="Alam I."/>
            <person name="Kamau A."/>
            <person name="Blom J."/>
            <person name="Bajic V.B."/>
            <person name="Stingl U."/>
        </authorList>
    </citation>
    <scope>NUCLEOTIDE SEQUENCE [LARGE SCALE GENOMIC DNA]</scope>
    <source>
        <strain evidence="2 3">MBRSH7</strain>
    </source>
</reference>
<dbReference type="AlphaFoldDB" id="A0A0H4J1E3"/>
<evidence type="ECO:0008006" key="4">
    <source>
        <dbReference type="Google" id="ProtNLM"/>
    </source>
</evidence>
<proteinExistence type="predicted"/>